<proteinExistence type="predicted"/>
<name>A0A8W8JLC2_MAGGI</name>
<feature type="region of interest" description="Disordered" evidence="1">
    <location>
        <begin position="307"/>
        <end position="364"/>
    </location>
</feature>
<organism evidence="2 3">
    <name type="scientific">Magallana gigas</name>
    <name type="common">Pacific oyster</name>
    <name type="synonym">Crassostrea gigas</name>
    <dbReference type="NCBI Taxonomy" id="29159"/>
    <lineage>
        <taxon>Eukaryota</taxon>
        <taxon>Metazoa</taxon>
        <taxon>Spiralia</taxon>
        <taxon>Lophotrochozoa</taxon>
        <taxon>Mollusca</taxon>
        <taxon>Bivalvia</taxon>
        <taxon>Autobranchia</taxon>
        <taxon>Pteriomorphia</taxon>
        <taxon>Ostreida</taxon>
        <taxon>Ostreoidea</taxon>
        <taxon>Ostreidae</taxon>
        <taxon>Magallana</taxon>
    </lineage>
</organism>
<dbReference type="EnsemblMetazoa" id="G19130.1">
    <property type="protein sequence ID" value="G19130.1:cds"/>
    <property type="gene ID" value="G19130"/>
</dbReference>
<dbReference type="AlphaFoldDB" id="A0A8W8JLC2"/>
<evidence type="ECO:0000313" key="2">
    <source>
        <dbReference type="EnsemblMetazoa" id="G19130.1:cds"/>
    </source>
</evidence>
<feature type="region of interest" description="Disordered" evidence="1">
    <location>
        <begin position="202"/>
        <end position="250"/>
    </location>
</feature>
<evidence type="ECO:0000313" key="3">
    <source>
        <dbReference type="Proteomes" id="UP000005408"/>
    </source>
</evidence>
<protein>
    <submittedName>
        <fullName evidence="2">Uncharacterized protein</fullName>
    </submittedName>
</protein>
<dbReference type="Proteomes" id="UP000005408">
    <property type="component" value="Unassembled WGS sequence"/>
</dbReference>
<accession>A0A8W8JLC2</accession>
<evidence type="ECO:0000256" key="1">
    <source>
        <dbReference type="SAM" id="MobiDB-lite"/>
    </source>
</evidence>
<feature type="compositionally biased region" description="Basic and acidic residues" evidence="1">
    <location>
        <begin position="307"/>
        <end position="317"/>
    </location>
</feature>
<keyword evidence="3" id="KW-1185">Reference proteome</keyword>
<sequence length="364" mass="40459">MSRNVPAHVTTCASNITCITKLKPGQQNEEDSIQWVVVSSSTHTQWPPENGASMRVGTIQVMCRSAAEVVNVCDLSVAENVEFPCKLHTEEENDVCVEQSGEEVEEKCTYQNESCFSKDDMDLDDVGMNRPEDQHNYCLIQSDEARLIRGTHDGNIPQGSVTSATKKRCNSAKSSIFKSLENEAQFTKLKLSKTLSKSEEKLKHAVKPPWNSNTKVDHGKAGSVTPSRIPKACKSKTGSQSSLNRHRISPSLWKQRQKRLINKWMAKSALVILFKKLGMRSDSSEKRRNLEQAQKVLSEIEEGRCQMDQVEKAEGAKADSSVHSVPTSGGVENKEPSAADSTKAPSKWKSKNAKKGKGRQKNRW</sequence>
<reference evidence="2" key="1">
    <citation type="submission" date="2022-08" db="UniProtKB">
        <authorList>
            <consortium name="EnsemblMetazoa"/>
        </authorList>
    </citation>
    <scope>IDENTIFICATION</scope>
    <source>
        <strain evidence="2">05x7-T-G4-1.051#20</strain>
    </source>
</reference>
<feature type="compositionally biased region" description="Basic residues" evidence="1">
    <location>
        <begin position="346"/>
        <end position="364"/>
    </location>
</feature>